<keyword evidence="1" id="KW-1133">Transmembrane helix</keyword>
<dbReference type="SUPFAM" id="SSF48371">
    <property type="entry name" value="ARM repeat"/>
    <property type="match status" value="1"/>
</dbReference>
<accession>A0A7R9P574</accession>
<dbReference type="AlphaFoldDB" id="A0A7R9P574"/>
<evidence type="ECO:0000256" key="1">
    <source>
        <dbReference type="SAM" id="Phobius"/>
    </source>
</evidence>
<evidence type="ECO:0000313" key="2">
    <source>
        <dbReference type="EMBL" id="CAD7570636.1"/>
    </source>
</evidence>
<protein>
    <submittedName>
        <fullName evidence="2">(California timema) hypothetical protein</fullName>
    </submittedName>
</protein>
<name>A0A7R9P574_TIMCA</name>
<organism evidence="2">
    <name type="scientific">Timema californicum</name>
    <name type="common">California timema</name>
    <name type="synonym">Walking stick</name>
    <dbReference type="NCBI Taxonomy" id="61474"/>
    <lineage>
        <taxon>Eukaryota</taxon>
        <taxon>Metazoa</taxon>
        <taxon>Ecdysozoa</taxon>
        <taxon>Arthropoda</taxon>
        <taxon>Hexapoda</taxon>
        <taxon>Insecta</taxon>
        <taxon>Pterygota</taxon>
        <taxon>Neoptera</taxon>
        <taxon>Polyneoptera</taxon>
        <taxon>Phasmatodea</taxon>
        <taxon>Timematodea</taxon>
        <taxon>Timematoidea</taxon>
        <taxon>Timematidae</taxon>
        <taxon>Timema</taxon>
    </lineage>
</organism>
<gene>
    <name evidence="2" type="ORF">TCMB3V08_LOCUS3334</name>
</gene>
<proteinExistence type="predicted"/>
<dbReference type="Gene3D" id="1.25.10.10">
    <property type="entry name" value="Leucine-rich Repeat Variant"/>
    <property type="match status" value="1"/>
</dbReference>
<sequence length="258" mass="29394">MRSTAVVWYSDITFEHDLRNKFVERLVSAQCTVKQVDLSVSQCTVKQVDLLVLTDFLPILGQNLNPEFISVCNNATWAIGEISVKLGQDTRPYIPMVLNELIVIINRPNTPKTLLENTVVFYVLFLFFDWFVSCPLALAITIGRLGYVCPHEVAPLLQQFVRQWCMYGLRPLALSNASLKHMLWDGGREGEMRGVASQPTKVSFRTNKNRWLTETVDGVSYQKVLRKNHTFGNNSFLENDFKTPHSAPDQDSNLILRV</sequence>
<keyword evidence="1" id="KW-0812">Transmembrane</keyword>
<dbReference type="InterPro" id="IPR011989">
    <property type="entry name" value="ARM-like"/>
</dbReference>
<dbReference type="InterPro" id="IPR016024">
    <property type="entry name" value="ARM-type_fold"/>
</dbReference>
<reference evidence="2" key="1">
    <citation type="submission" date="2020-11" db="EMBL/GenBank/DDBJ databases">
        <authorList>
            <person name="Tran Van P."/>
        </authorList>
    </citation>
    <scope>NUCLEOTIDE SEQUENCE</scope>
</reference>
<keyword evidence="1" id="KW-0472">Membrane</keyword>
<feature type="transmembrane region" description="Helical" evidence="1">
    <location>
        <begin position="119"/>
        <end position="142"/>
    </location>
</feature>
<dbReference type="EMBL" id="OE180140">
    <property type="protein sequence ID" value="CAD7570636.1"/>
    <property type="molecule type" value="Genomic_DNA"/>
</dbReference>